<dbReference type="GO" id="GO:0035312">
    <property type="term" value="F:5'-3' DNA exonuclease activity"/>
    <property type="evidence" value="ECO:0007669"/>
    <property type="project" value="TreeGrafter"/>
</dbReference>
<evidence type="ECO:0000313" key="2">
    <source>
        <dbReference type="EMBL" id="QNQ11331.1"/>
    </source>
</evidence>
<sequence>MRVRTLILLLFLLAVASPAAAELAVPADFQVMGVVTRADHQHYRDVPFDVPAGVERITVILSYDKANKTVIDMGVRDPMAFRGWSGGTRDRFTISPSDASPGYLAGAIPAGRWRVVLGVPNARAGSRSTYTVSVFFDRGKKRKATAAIAGPPLNDAPGWYRGDLHMHDANSDGSCLSQSGKRVPCPLFRTVEAAARAGLDFVAVTDHNTVAHFGALRELQPWFDRLLLIPGVEVTTFGGHANIFAPSHVVDFRVGGKQVPTVAALERKVAEAGAIMSINHPALPSGELCMGCGWTWPATDYAGITAIEAVNGTMAEGPLAGIGFWYARLNEGHRLTGIGGSDNHDPDMSPGKAPIGRPTTVVHAESLSTSAIIDGIRGGNVFIDVDGSRDRLLELQAVSGTASAAMGQTLPLSGSLELKVHVVGMSGGNIQVIANGSPLGALRAPVTMADQWSSFALDRAMACGWISATVLAGGHPKLIGNPIYIRCA</sequence>
<proteinExistence type="predicted"/>
<evidence type="ECO:0000256" key="1">
    <source>
        <dbReference type="SAM" id="SignalP"/>
    </source>
</evidence>
<feature type="signal peptide" evidence="1">
    <location>
        <begin position="1"/>
        <end position="21"/>
    </location>
</feature>
<keyword evidence="2" id="KW-0378">Hydrolase</keyword>
<dbReference type="Proteomes" id="UP000516148">
    <property type="component" value="Chromosome"/>
</dbReference>
<feature type="chain" id="PRO_5028836722" evidence="1">
    <location>
        <begin position="22"/>
        <end position="488"/>
    </location>
</feature>
<dbReference type="PANTHER" id="PTHR42924">
    <property type="entry name" value="EXONUCLEASE"/>
    <property type="match status" value="1"/>
</dbReference>
<protein>
    <submittedName>
        <fullName evidence="2">CehA/McbA family metallohydrolase</fullName>
    </submittedName>
</protein>
<dbReference type="KEGG" id="spap:H3Z74_09405"/>
<keyword evidence="1" id="KW-0732">Signal</keyword>
<dbReference type="SUPFAM" id="SSF89550">
    <property type="entry name" value="PHP domain-like"/>
    <property type="match status" value="1"/>
</dbReference>
<name>A0A7H0LNS8_9SPHN</name>
<dbReference type="RefSeq" id="WP_187763612.1">
    <property type="nucleotide sequence ID" value="NZ_CP061038.1"/>
</dbReference>
<evidence type="ECO:0000313" key="3">
    <source>
        <dbReference type="Proteomes" id="UP000516148"/>
    </source>
</evidence>
<dbReference type="PANTHER" id="PTHR42924:SF3">
    <property type="entry name" value="POLYMERASE_HISTIDINOL PHOSPHATASE N-TERMINAL DOMAIN-CONTAINING PROTEIN"/>
    <property type="match status" value="1"/>
</dbReference>
<dbReference type="InterPro" id="IPR016195">
    <property type="entry name" value="Pol/histidinol_Pase-like"/>
</dbReference>
<dbReference type="CDD" id="cd07432">
    <property type="entry name" value="PHP_HisPPase"/>
    <property type="match status" value="1"/>
</dbReference>
<dbReference type="AlphaFoldDB" id="A0A7H0LNS8"/>
<reference evidence="2 3" key="1">
    <citation type="submission" date="2020-09" db="EMBL/GenBank/DDBJ databases">
        <title>Sphingomonas sp., a new species isolated from pork steak.</title>
        <authorList>
            <person name="Heidler von Heilborn D."/>
        </authorList>
    </citation>
    <scope>NUCLEOTIDE SEQUENCE [LARGE SCALE GENOMIC DNA]</scope>
    <source>
        <strain evidence="3">S8-3T</strain>
    </source>
</reference>
<dbReference type="GO" id="GO:0004534">
    <property type="term" value="F:5'-3' RNA exonuclease activity"/>
    <property type="evidence" value="ECO:0007669"/>
    <property type="project" value="TreeGrafter"/>
</dbReference>
<organism evidence="2 3">
    <name type="scientific">Sphingomonas alpina</name>
    <dbReference type="NCBI Taxonomy" id="653931"/>
    <lineage>
        <taxon>Bacteria</taxon>
        <taxon>Pseudomonadati</taxon>
        <taxon>Pseudomonadota</taxon>
        <taxon>Alphaproteobacteria</taxon>
        <taxon>Sphingomonadales</taxon>
        <taxon>Sphingomonadaceae</taxon>
        <taxon>Sphingomonas</taxon>
    </lineage>
</organism>
<keyword evidence="3" id="KW-1185">Reference proteome</keyword>
<accession>A0A7H0LNS8</accession>
<dbReference type="EMBL" id="CP061038">
    <property type="protein sequence ID" value="QNQ11331.1"/>
    <property type="molecule type" value="Genomic_DNA"/>
</dbReference>
<dbReference type="InterPro" id="IPR052018">
    <property type="entry name" value="PHP_domain"/>
</dbReference>
<gene>
    <name evidence="2" type="ORF">H3Z74_09405</name>
</gene>
<dbReference type="NCBIfam" id="NF038032">
    <property type="entry name" value="CehA_McbA_metalo"/>
    <property type="match status" value="1"/>
</dbReference>
<dbReference type="Gene3D" id="3.20.20.140">
    <property type="entry name" value="Metal-dependent hydrolases"/>
    <property type="match status" value="1"/>
</dbReference>